<proteinExistence type="predicted"/>
<dbReference type="Proteomes" id="UP000198894">
    <property type="component" value="Unassembled WGS sequence"/>
</dbReference>
<evidence type="ECO:0000313" key="2">
    <source>
        <dbReference type="EMBL" id="SDK63403.1"/>
    </source>
</evidence>
<keyword evidence="3" id="KW-1185">Reference proteome</keyword>
<feature type="compositionally biased region" description="Basic and acidic residues" evidence="1">
    <location>
        <begin position="1"/>
        <end position="11"/>
    </location>
</feature>
<gene>
    <name evidence="2" type="ORF">SAMN05428953_11819</name>
</gene>
<dbReference type="AlphaFoldDB" id="A0A1G9DHN1"/>
<sequence>MMRFKGKDKVKSWGQDSPNAPALQGRRAKSQNCPTG</sequence>
<feature type="region of interest" description="Disordered" evidence="1">
    <location>
        <begin position="1"/>
        <end position="36"/>
    </location>
</feature>
<accession>A0A1G9DHN1</accession>
<evidence type="ECO:0000313" key="3">
    <source>
        <dbReference type="Proteomes" id="UP000198894"/>
    </source>
</evidence>
<name>A0A1G9DHN1_9HYPH</name>
<evidence type="ECO:0000256" key="1">
    <source>
        <dbReference type="SAM" id="MobiDB-lite"/>
    </source>
</evidence>
<organism evidence="2 3">
    <name type="scientific">Mesorhizobium muleiense</name>
    <dbReference type="NCBI Taxonomy" id="1004279"/>
    <lineage>
        <taxon>Bacteria</taxon>
        <taxon>Pseudomonadati</taxon>
        <taxon>Pseudomonadota</taxon>
        <taxon>Alphaproteobacteria</taxon>
        <taxon>Hyphomicrobiales</taxon>
        <taxon>Phyllobacteriaceae</taxon>
        <taxon>Mesorhizobium</taxon>
    </lineage>
</organism>
<protein>
    <submittedName>
        <fullName evidence="2">Uncharacterized protein</fullName>
    </submittedName>
</protein>
<dbReference type="EMBL" id="FNEE01000018">
    <property type="protein sequence ID" value="SDK63403.1"/>
    <property type="molecule type" value="Genomic_DNA"/>
</dbReference>
<reference evidence="3" key="1">
    <citation type="submission" date="2016-10" db="EMBL/GenBank/DDBJ databases">
        <authorList>
            <person name="Varghese N."/>
            <person name="Submissions S."/>
        </authorList>
    </citation>
    <scope>NUCLEOTIDE SEQUENCE [LARGE SCALE GENOMIC DNA]</scope>
    <source>
        <strain evidence="3">CGMCC 1.11022</strain>
    </source>
</reference>